<gene>
    <name evidence="1" type="ORF">MLD38_028592</name>
</gene>
<evidence type="ECO:0000313" key="2">
    <source>
        <dbReference type="Proteomes" id="UP001057402"/>
    </source>
</evidence>
<dbReference type="EMBL" id="CM042887">
    <property type="protein sequence ID" value="KAI4330292.1"/>
    <property type="molecule type" value="Genomic_DNA"/>
</dbReference>
<evidence type="ECO:0000313" key="1">
    <source>
        <dbReference type="EMBL" id="KAI4330292.1"/>
    </source>
</evidence>
<reference evidence="2" key="1">
    <citation type="journal article" date="2023" name="Front. Plant Sci.">
        <title>Chromosomal-level genome assembly of Melastoma candidum provides insights into trichome evolution.</title>
        <authorList>
            <person name="Zhong Y."/>
            <person name="Wu W."/>
            <person name="Sun C."/>
            <person name="Zou P."/>
            <person name="Liu Y."/>
            <person name="Dai S."/>
            <person name="Zhou R."/>
        </authorList>
    </citation>
    <scope>NUCLEOTIDE SEQUENCE [LARGE SCALE GENOMIC DNA]</scope>
</reference>
<keyword evidence="2" id="KW-1185">Reference proteome</keyword>
<protein>
    <submittedName>
        <fullName evidence="1">Uncharacterized protein</fullName>
    </submittedName>
</protein>
<comment type="caution">
    <text evidence="1">The sequence shown here is derived from an EMBL/GenBank/DDBJ whole genome shotgun (WGS) entry which is preliminary data.</text>
</comment>
<organism evidence="1 2">
    <name type="scientific">Melastoma candidum</name>
    <dbReference type="NCBI Taxonomy" id="119954"/>
    <lineage>
        <taxon>Eukaryota</taxon>
        <taxon>Viridiplantae</taxon>
        <taxon>Streptophyta</taxon>
        <taxon>Embryophyta</taxon>
        <taxon>Tracheophyta</taxon>
        <taxon>Spermatophyta</taxon>
        <taxon>Magnoliopsida</taxon>
        <taxon>eudicotyledons</taxon>
        <taxon>Gunneridae</taxon>
        <taxon>Pentapetalae</taxon>
        <taxon>rosids</taxon>
        <taxon>malvids</taxon>
        <taxon>Myrtales</taxon>
        <taxon>Melastomataceae</taxon>
        <taxon>Melastomatoideae</taxon>
        <taxon>Melastomateae</taxon>
        <taxon>Melastoma</taxon>
    </lineage>
</organism>
<sequence>MEFVSAHALVGSANVKEDGGSDGSGSTTHGSAIDGSAKRRKVDVSIRRIVQESGKASADSACVVQCNRCEVAEAEMNSVAARGEDMSCVSVDGDDPGSTSCCSSNDSTEGAEKTREPLDLEGKREEDDDTITTQGRQLLPDSGLERRERQPQDELAGPNENNGSNPPAHRRRLRETMPTQVEIDDFFSAAETNTSLRFKEKYNFDFDKGEPLEGRYEWRPLIPADAKEKGIAKA</sequence>
<accession>A0ACB9N1J1</accession>
<proteinExistence type="predicted"/>
<dbReference type="Proteomes" id="UP001057402">
    <property type="component" value="Chromosome 8"/>
</dbReference>
<name>A0ACB9N1J1_9MYRT</name>